<accession>A0A5J4QLB6</accession>
<dbReference type="Pfam" id="PF10458">
    <property type="entry name" value="Val_tRNA-synt_C"/>
    <property type="match status" value="1"/>
</dbReference>
<dbReference type="GO" id="GO:0004832">
    <property type="term" value="F:valine-tRNA ligase activity"/>
    <property type="evidence" value="ECO:0007669"/>
    <property type="project" value="UniProtKB-EC"/>
</dbReference>
<dbReference type="InterPro" id="IPR009008">
    <property type="entry name" value="Val/Leu/Ile-tRNA-synth_edit"/>
</dbReference>
<evidence type="ECO:0000256" key="2">
    <source>
        <dbReference type="ARBA" id="ARBA00013169"/>
    </source>
</evidence>
<dbReference type="InterPro" id="IPR010978">
    <property type="entry name" value="tRNA-bd_arm"/>
</dbReference>
<evidence type="ECO:0000256" key="1">
    <source>
        <dbReference type="ARBA" id="ARBA00005594"/>
    </source>
</evidence>
<evidence type="ECO:0000259" key="12">
    <source>
        <dbReference type="Pfam" id="PF08264"/>
    </source>
</evidence>
<dbReference type="NCBIfam" id="TIGR00422">
    <property type="entry name" value="valS"/>
    <property type="match status" value="1"/>
</dbReference>
<dbReference type="InterPro" id="IPR013155">
    <property type="entry name" value="M/V/L/I-tRNA-synth_anticd-bd"/>
</dbReference>
<keyword evidence="5" id="KW-0067">ATP-binding</keyword>
<dbReference type="SUPFAM" id="SSF46589">
    <property type="entry name" value="tRNA-binding arm"/>
    <property type="match status" value="1"/>
</dbReference>
<evidence type="ECO:0000313" key="14">
    <source>
        <dbReference type="EMBL" id="KAA6321721.1"/>
    </source>
</evidence>
<evidence type="ECO:0000256" key="5">
    <source>
        <dbReference type="ARBA" id="ARBA00022840"/>
    </source>
</evidence>
<gene>
    <name evidence="14" type="ORF">EZS27_028660</name>
</gene>
<evidence type="ECO:0000259" key="11">
    <source>
        <dbReference type="Pfam" id="PF00133"/>
    </source>
</evidence>
<dbReference type="CDD" id="cd07962">
    <property type="entry name" value="Anticodon_Ia_Val"/>
    <property type="match status" value="1"/>
</dbReference>
<dbReference type="GO" id="GO:0002161">
    <property type="term" value="F:aminoacyl-tRNA deacylase activity"/>
    <property type="evidence" value="ECO:0007669"/>
    <property type="project" value="InterPro"/>
</dbReference>
<dbReference type="SUPFAM" id="SSF52374">
    <property type="entry name" value="Nucleotidylyl transferase"/>
    <property type="match status" value="1"/>
</dbReference>
<dbReference type="Pfam" id="PF08264">
    <property type="entry name" value="Anticodon_1"/>
    <property type="match status" value="1"/>
</dbReference>
<dbReference type="InterPro" id="IPR037118">
    <property type="entry name" value="Val-tRNA_synth_C_sf"/>
</dbReference>
<dbReference type="InterPro" id="IPR033705">
    <property type="entry name" value="Anticodon_Ia_Val"/>
</dbReference>
<dbReference type="PRINTS" id="PR00986">
    <property type="entry name" value="TRNASYNTHVAL"/>
</dbReference>
<comment type="similarity">
    <text evidence="1">Belongs to the class-I aminoacyl-tRNA synthetase family.</text>
</comment>
<keyword evidence="8" id="KW-0030">Aminoacyl-tRNA synthetase</keyword>
<dbReference type="FunFam" id="1.10.287.380:FF:000001">
    <property type="entry name" value="Valine--tRNA ligase"/>
    <property type="match status" value="1"/>
</dbReference>
<feature type="domain" description="Methionyl/Valyl/Leucyl/Isoleucyl-tRNA synthetase anticodon-binding" evidence="12">
    <location>
        <begin position="439"/>
        <end position="583"/>
    </location>
</feature>
<dbReference type="Gene3D" id="3.90.740.10">
    <property type="entry name" value="Valyl/Leucyl/Isoleucyl-tRNA synthetase, editing domain"/>
    <property type="match status" value="1"/>
</dbReference>
<comment type="catalytic activity">
    <reaction evidence="10">
        <text>tRNA(Val) + L-valine + ATP = L-valyl-tRNA(Val) + AMP + diphosphate</text>
        <dbReference type="Rhea" id="RHEA:10704"/>
        <dbReference type="Rhea" id="RHEA-COMP:9672"/>
        <dbReference type="Rhea" id="RHEA-COMP:9708"/>
        <dbReference type="ChEBI" id="CHEBI:30616"/>
        <dbReference type="ChEBI" id="CHEBI:33019"/>
        <dbReference type="ChEBI" id="CHEBI:57762"/>
        <dbReference type="ChEBI" id="CHEBI:78442"/>
        <dbReference type="ChEBI" id="CHEBI:78537"/>
        <dbReference type="ChEBI" id="CHEBI:456215"/>
        <dbReference type="EC" id="6.1.1.9"/>
    </reaction>
</comment>
<dbReference type="NCBIfam" id="NF004349">
    <property type="entry name" value="PRK05729.1"/>
    <property type="match status" value="1"/>
</dbReference>
<dbReference type="Gene3D" id="1.10.287.380">
    <property type="entry name" value="Valyl-tRNA synthetase, C-terminal domain"/>
    <property type="match status" value="1"/>
</dbReference>
<dbReference type="Pfam" id="PF00133">
    <property type="entry name" value="tRNA-synt_1"/>
    <property type="match status" value="1"/>
</dbReference>
<evidence type="ECO:0000256" key="4">
    <source>
        <dbReference type="ARBA" id="ARBA00022741"/>
    </source>
</evidence>
<keyword evidence="3 14" id="KW-0436">Ligase</keyword>
<protein>
    <recommendedName>
        <fullName evidence="2">valine--tRNA ligase</fullName>
        <ecNumber evidence="2">6.1.1.9</ecNumber>
    </recommendedName>
    <alternativeName>
        <fullName evidence="9">Valyl-tRNA synthetase</fullName>
    </alternativeName>
</protein>
<dbReference type="InterPro" id="IPR002303">
    <property type="entry name" value="Valyl-tRNA_ligase"/>
</dbReference>
<dbReference type="EC" id="6.1.1.9" evidence="2"/>
<dbReference type="SUPFAM" id="SSF47323">
    <property type="entry name" value="Anticodon-binding domain of a subclass of class I aminoacyl-tRNA synthetases"/>
    <property type="match status" value="1"/>
</dbReference>
<feature type="domain" description="Valyl-tRNA synthetase tRNA-binding arm" evidence="13">
    <location>
        <begin position="635"/>
        <end position="700"/>
    </location>
</feature>
<dbReference type="InterPro" id="IPR019499">
    <property type="entry name" value="Val-tRNA_synth_tRNA-bd"/>
</dbReference>
<evidence type="ECO:0000256" key="8">
    <source>
        <dbReference type="ARBA" id="ARBA00023146"/>
    </source>
</evidence>
<dbReference type="PANTHER" id="PTHR11946:SF109">
    <property type="entry name" value="VALINE--TRNA LIGASE"/>
    <property type="match status" value="1"/>
</dbReference>
<dbReference type="InterPro" id="IPR002300">
    <property type="entry name" value="aa-tRNA-synth_Ia"/>
</dbReference>
<evidence type="ECO:0000256" key="9">
    <source>
        <dbReference type="ARBA" id="ARBA00029936"/>
    </source>
</evidence>
<feature type="domain" description="Aminoacyl-tRNA synthetase class Ia" evidence="11">
    <location>
        <begin position="1"/>
        <end position="396"/>
    </location>
</feature>
<name>A0A5J4QLB6_9ZZZZ</name>
<organism evidence="14">
    <name type="scientific">termite gut metagenome</name>
    <dbReference type="NCBI Taxonomy" id="433724"/>
    <lineage>
        <taxon>unclassified sequences</taxon>
        <taxon>metagenomes</taxon>
        <taxon>organismal metagenomes</taxon>
    </lineage>
</organism>
<dbReference type="FunFam" id="3.90.740.10:FF:000015">
    <property type="entry name" value="Valine--tRNA ligase"/>
    <property type="match status" value="1"/>
</dbReference>
<dbReference type="InterPro" id="IPR014729">
    <property type="entry name" value="Rossmann-like_a/b/a_fold"/>
</dbReference>
<evidence type="ECO:0000256" key="10">
    <source>
        <dbReference type="ARBA" id="ARBA00047552"/>
    </source>
</evidence>
<dbReference type="Gene3D" id="1.10.730.10">
    <property type="entry name" value="Isoleucyl-tRNA Synthetase, Domain 1"/>
    <property type="match status" value="1"/>
</dbReference>
<reference evidence="14" key="1">
    <citation type="submission" date="2019-03" db="EMBL/GenBank/DDBJ databases">
        <title>Single cell metagenomics reveals metabolic interactions within the superorganism composed of flagellate Streblomastix strix and complex community of Bacteroidetes bacteria on its surface.</title>
        <authorList>
            <person name="Treitli S.C."/>
            <person name="Kolisko M."/>
            <person name="Husnik F."/>
            <person name="Keeling P."/>
            <person name="Hampl V."/>
        </authorList>
    </citation>
    <scope>NUCLEOTIDE SEQUENCE</scope>
    <source>
        <strain evidence="14">STM</strain>
    </source>
</reference>
<dbReference type="SUPFAM" id="SSF50677">
    <property type="entry name" value="ValRS/IleRS/LeuRS editing domain"/>
    <property type="match status" value="1"/>
</dbReference>
<evidence type="ECO:0000256" key="7">
    <source>
        <dbReference type="ARBA" id="ARBA00023054"/>
    </source>
</evidence>
<sequence length="703" mass="80972">WDPQALTAVSDEEVIYKEEHGKLYYLRYKIEGEESYAVVATTRPETIMGDTAMCINPNDPKNQHLKGKKVIVPLVNRIIPVIEDEYVDMEFGTGCLKVTPAHDVNDYMLGEKHNLPSIDIFNDNGTISEVAGLYIGIDRFEVRKQIEKDLQAAGLLEKTEAYTNKIGYSERTDVIIEPKLSMQWFLKMEHLAQIALEPVMKEAIRFYPVKYKNIYRHWIENIKDWCISRQLWWGHRIPAWYLSEGGYVVAITKEEALQQAKKKTGNKNLTLLDIRQDEDCLDTWFSSWLWPISLFNGINNPDNEELTYYYPTADLVTAPDIIFFWVARMIMAGYEYEGKMPFKNVYFTGIVRDKLGRKMSKSLGNSPDPLDLIDKYGADGVRMGMMLAAPAGNDILFDETLCEQGRNFNNKIWNAFRLVKSWQVNEQIEAPETSCLAVRWFESVLNKTTTEIADLFTKYRLSEALMAVYKLFWDEFSSWYLEIIKPSYGQAIDHTTYKATLFFFDQLLKLLHPFMPFITEELWQQLHKRKEGESIMVSLLISDNYMIDETFISSFETVKEIIGNVRTVRLQKNIPQKEVLELEVIGCNPVEAFHAIIVKMCNLSAITTTNLKAKGASSFIVGTTEFAVPLGNLIDVEAEITRIEAELKHKEEFLQGVWRKLNNEKFVTNAPPAVLETERKKQADAEIIIKSLKESIDTLKKSL</sequence>
<keyword evidence="7" id="KW-0175">Coiled coil</keyword>
<dbReference type="GO" id="GO:0005829">
    <property type="term" value="C:cytosol"/>
    <property type="evidence" value="ECO:0007669"/>
    <property type="project" value="TreeGrafter"/>
</dbReference>
<dbReference type="PANTHER" id="PTHR11946">
    <property type="entry name" value="VALYL-TRNA SYNTHETASES"/>
    <property type="match status" value="1"/>
</dbReference>
<dbReference type="AlphaFoldDB" id="A0A5J4QLB6"/>
<dbReference type="EMBL" id="SNRY01003235">
    <property type="protein sequence ID" value="KAA6321721.1"/>
    <property type="molecule type" value="Genomic_DNA"/>
</dbReference>
<dbReference type="Gene3D" id="3.40.50.620">
    <property type="entry name" value="HUPs"/>
    <property type="match status" value="1"/>
</dbReference>
<dbReference type="GO" id="GO:0006438">
    <property type="term" value="P:valyl-tRNA aminoacylation"/>
    <property type="evidence" value="ECO:0007669"/>
    <property type="project" value="InterPro"/>
</dbReference>
<evidence type="ECO:0000259" key="13">
    <source>
        <dbReference type="Pfam" id="PF10458"/>
    </source>
</evidence>
<dbReference type="GO" id="GO:0005524">
    <property type="term" value="F:ATP binding"/>
    <property type="evidence" value="ECO:0007669"/>
    <property type="project" value="UniProtKB-KW"/>
</dbReference>
<keyword evidence="6" id="KW-0648">Protein biosynthesis</keyword>
<evidence type="ECO:0000256" key="6">
    <source>
        <dbReference type="ARBA" id="ARBA00022917"/>
    </source>
</evidence>
<dbReference type="InterPro" id="IPR009080">
    <property type="entry name" value="tRNAsynth_Ia_anticodon-bd"/>
</dbReference>
<proteinExistence type="inferred from homology"/>
<keyword evidence="4" id="KW-0547">Nucleotide-binding</keyword>
<comment type="caution">
    <text evidence="14">The sequence shown here is derived from an EMBL/GenBank/DDBJ whole genome shotgun (WGS) entry which is preliminary data.</text>
</comment>
<evidence type="ECO:0000256" key="3">
    <source>
        <dbReference type="ARBA" id="ARBA00022598"/>
    </source>
</evidence>
<feature type="non-terminal residue" evidence="14">
    <location>
        <position position="1"/>
    </location>
</feature>